<dbReference type="PANTHER" id="PTHR22936">
    <property type="entry name" value="RHOMBOID-RELATED"/>
    <property type="match status" value="1"/>
</dbReference>
<dbReference type="InterPro" id="IPR002610">
    <property type="entry name" value="Peptidase_S54_rhomboid-like"/>
</dbReference>
<feature type="transmembrane region" description="Helical" evidence="8">
    <location>
        <begin position="97"/>
        <end position="115"/>
    </location>
</feature>
<dbReference type="STRING" id="1903952.BIT28_19585"/>
<comment type="subcellular location">
    <subcellularLocation>
        <location evidence="1">Membrane</location>
        <topology evidence="1">Multi-pass membrane protein</topology>
    </subcellularLocation>
</comment>
<sequence>MKVNRFPFVTVIISLLTLCYSLAVNHEISGSLFGAIKIVQLEPYGGVTFGHLWNLELWRIFVAPLIHVKQLHMLFNVLSFAVLGCILEKYIASARFFVLWFISGTVGTLISTLTVEPPWNLGTGASQAIFGVAALGVLLLWREINTSLSLKFALVIAMVPALLLDLIYAHHPKLGHVTGFLMGWAISLYYLKAYKHKVI</sequence>
<dbReference type="GO" id="GO:0016020">
    <property type="term" value="C:membrane"/>
    <property type="evidence" value="ECO:0007669"/>
    <property type="project" value="UniProtKB-SubCell"/>
</dbReference>
<keyword evidence="4" id="KW-0378">Hydrolase</keyword>
<keyword evidence="6 8" id="KW-1133">Transmembrane helix</keyword>
<keyword evidence="5" id="KW-0720">Serine protease</keyword>
<dbReference type="AlphaFoldDB" id="A0A1Q9GHZ5"/>
<dbReference type="Pfam" id="PF01694">
    <property type="entry name" value="Rhomboid"/>
    <property type="match status" value="1"/>
</dbReference>
<keyword evidence="3 8" id="KW-0812">Transmembrane</keyword>
<dbReference type="PANTHER" id="PTHR22936:SF69">
    <property type="entry name" value="RHOMBOID-LIKE PROTEIN"/>
    <property type="match status" value="1"/>
</dbReference>
<evidence type="ECO:0000256" key="6">
    <source>
        <dbReference type="ARBA" id="ARBA00022989"/>
    </source>
</evidence>
<dbReference type="Proteomes" id="UP000186905">
    <property type="component" value="Unassembled WGS sequence"/>
</dbReference>
<dbReference type="InterPro" id="IPR022764">
    <property type="entry name" value="Peptidase_S54_rhomboid_dom"/>
</dbReference>
<evidence type="ECO:0000256" key="1">
    <source>
        <dbReference type="ARBA" id="ARBA00004141"/>
    </source>
</evidence>
<evidence type="ECO:0000256" key="5">
    <source>
        <dbReference type="ARBA" id="ARBA00022825"/>
    </source>
</evidence>
<evidence type="ECO:0000256" key="2">
    <source>
        <dbReference type="ARBA" id="ARBA00022670"/>
    </source>
</evidence>
<name>A0A1Q9GHZ5_9GAMM</name>
<keyword evidence="7 8" id="KW-0472">Membrane</keyword>
<evidence type="ECO:0000256" key="3">
    <source>
        <dbReference type="ARBA" id="ARBA00022692"/>
    </source>
</evidence>
<evidence type="ECO:0000256" key="4">
    <source>
        <dbReference type="ARBA" id="ARBA00022801"/>
    </source>
</evidence>
<evidence type="ECO:0000313" key="10">
    <source>
        <dbReference type="EMBL" id="OLQ74086.1"/>
    </source>
</evidence>
<gene>
    <name evidence="10" type="ORF">BIT28_19585</name>
</gene>
<keyword evidence="11" id="KW-1185">Reference proteome</keyword>
<proteinExistence type="predicted"/>
<dbReference type="EMBL" id="MJIL01000085">
    <property type="protein sequence ID" value="OLQ74086.1"/>
    <property type="molecule type" value="Genomic_DNA"/>
</dbReference>
<evidence type="ECO:0000256" key="8">
    <source>
        <dbReference type="SAM" id="Phobius"/>
    </source>
</evidence>
<dbReference type="InterPro" id="IPR035952">
    <property type="entry name" value="Rhomboid-like_sf"/>
</dbReference>
<evidence type="ECO:0000259" key="9">
    <source>
        <dbReference type="Pfam" id="PF01694"/>
    </source>
</evidence>
<evidence type="ECO:0000256" key="7">
    <source>
        <dbReference type="ARBA" id="ARBA00023136"/>
    </source>
</evidence>
<comment type="caution">
    <text evidence="10">The sequence shown here is derived from an EMBL/GenBank/DDBJ whole genome shotgun (WGS) entry which is preliminary data.</text>
</comment>
<feature type="transmembrane region" description="Helical" evidence="8">
    <location>
        <begin position="71"/>
        <end position="90"/>
    </location>
</feature>
<dbReference type="Gene3D" id="1.20.1540.10">
    <property type="entry name" value="Rhomboid-like"/>
    <property type="match status" value="1"/>
</dbReference>
<feature type="transmembrane region" description="Helical" evidence="8">
    <location>
        <begin position="148"/>
        <end position="168"/>
    </location>
</feature>
<dbReference type="GO" id="GO:0004252">
    <property type="term" value="F:serine-type endopeptidase activity"/>
    <property type="evidence" value="ECO:0007669"/>
    <property type="project" value="InterPro"/>
</dbReference>
<feature type="transmembrane region" description="Helical" evidence="8">
    <location>
        <begin position="174"/>
        <end position="191"/>
    </location>
</feature>
<dbReference type="OrthoDB" id="9778341at2"/>
<organism evidence="10 11">
    <name type="scientific">Photobacterium proteolyticum</name>
    <dbReference type="NCBI Taxonomy" id="1903952"/>
    <lineage>
        <taxon>Bacteria</taxon>
        <taxon>Pseudomonadati</taxon>
        <taxon>Pseudomonadota</taxon>
        <taxon>Gammaproteobacteria</taxon>
        <taxon>Vibrionales</taxon>
        <taxon>Vibrionaceae</taxon>
        <taxon>Photobacterium</taxon>
    </lineage>
</organism>
<reference evidence="10 11" key="1">
    <citation type="submission" date="2016-09" db="EMBL/GenBank/DDBJ databases">
        <title>Photobacterium proteolyticum sp. nov. a protease producing bacterium isolated from ocean sediments of Laizhou Bay.</title>
        <authorList>
            <person name="Li Y."/>
        </authorList>
    </citation>
    <scope>NUCLEOTIDE SEQUENCE [LARGE SCALE GENOMIC DNA]</scope>
    <source>
        <strain evidence="10 11">13-12</strain>
    </source>
</reference>
<evidence type="ECO:0000313" key="11">
    <source>
        <dbReference type="Proteomes" id="UP000186905"/>
    </source>
</evidence>
<feature type="transmembrane region" description="Helical" evidence="8">
    <location>
        <begin position="121"/>
        <end position="141"/>
    </location>
</feature>
<dbReference type="GO" id="GO:0006508">
    <property type="term" value="P:proteolysis"/>
    <property type="evidence" value="ECO:0007669"/>
    <property type="project" value="UniProtKB-KW"/>
</dbReference>
<dbReference type="SUPFAM" id="SSF144091">
    <property type="entry name" value="Rhomboid-like"/>
    <property type="match status" value="1"/>
</dbReference>
<accession>A0A1Q9GHZ5</accession>
<keyword evidence="2" id="KW-0645">Protease</keyword>
<protein>
    <recommendedName>
        <fullName evidence="9">Peptidase S54 rhomboid domain-containing protein</fullName>
    </recommendedName>
</protein>
<feature type="domain" description="Peptidase S54 rhomboid" evidence="9">
    <location>
        <begin position="56"/>
        <end position="192"/>
    </location>
</feature>
<dbReference type="RefSeq" id="WP_075766026.1">
    <property type="nucleotide sequence ID" value="NZ_MJIL01000085.1"/>
</dbReference>